<keyword evidence="2" id="KW-1185">Reference proteome</keyword>
<evidence type="ECO:0000313" key="1">
    <source>
        <dbReference type="EMBL" id="KAJ7423511.1"/>
    </source>
</evidence>
<name>A0ABQ9DQ24_9PASS</name>
<sequence length="98" mass="11195">MNDGPSASQCLKLEDHDCKNDQLPLGPEIVWDLLLHLDPYKSVRPDGMYPIILKILVHVITNPLSMIFEQSWEYGEVPADWKLVNVVPVLKKDKKEDA</sequence>
<accession>A0ABQ9DQ24</accession>
<keyword evidence="1" id="KW-0695">RNA-directed DNA polymerase</keyword>
<dbReference type="Proteomes" id="UP001145742">
    <property type="component" value="Unassembled WGS sequence"/>
</dbReference>
<keyword evidence="1" id="KW-0548">Nucleotidyltransferase</keyword>
<reference evidence="1" key="1">
    <citation type="submission" date="2019-10" db="EMBL/GenBank/DDBJ databases">
        <authorList>
            <person name="Soares A.E.R."/>
            <person name="Aleixo A."/>
            <person name="Schneider P."/>
            <person name="Miyaki C.Y."/>
            <person name="Schneider M.P."/>
            <person name="Mello C."/>
            <person name="Vasconcelos A.T.R."/>
        </authorList>
    </citation>
    <scope>NUCLEOTIDE SEQUENCE</scope>
    <source>
        <tissue evidence="1">Muscle</tissue>
    </source>
</reference>
<evidence type="ECO:0000313" key="2">
    <source>
        <dbReference type="Proteomes" id="UP001145742"/>
    </source>
</evidence>
<keyword evidence="1" id="KW-0808">Transferase</keyword>
<dbReference type="PANTHER" id="PTHR33395">
    <property type="entry name" value="TRANSCRIPTASE, PUTATIVE-RELATED-RELATED"/>
    <property type="match status" value="1"/>
</dbReference>
<dbReference type="PANTHER" id="PTHR33395:SF22">
    <property type="entry name" value="REVERSE TRANSCRIPTASE DOMAIN-CONTAINING PROTEIN"/>
    <property type="match status" value="1"/>
</dbReference>
<organism evidence="1 2">
    <name type="scientific">Willisornis vidua</name>
    <name type="common">Xingu scale-backed antbird</name>
    <dbReference type="NCBI Taxonomy" id="1566151"/>
    <lineage>
        <taxon>Eukaryota</taxon>
        <taxon>Metazoa</taxon>
        <taxon>Chordata</taxon>
        <taxon>Craniata</taxon>
        <taxon>Vertebrata</taxon>
        <taxon>Euteleostomi</taxon>
        <taxon>Archelosauria</taxon>
        <taxon>Archosauria</taxon>
        <taxon>Dinosauria</taxon>
        <taxon>Saurischia</taxon>
        <taxon>Theropoda</taxon>
        <taxon>Coelurosauria</taxon>
        <taxon>Aves</taxon>
        <taxon>Neognathae</taxon>
        <taxon>Neoaves</taxon>
        <taxon>Telluraves</taxon>
        <taxon>Australaves</taxon>
        <taxon>Passeriformes</taxon>
        <taxon>Thamnophilidae</taxon>
        <taxon>Willisornis</taxon>
    </lineage>
</organism>
<dbReference type="GO" id="GO:0003964">
    <property type="term" value="F:RNA-directed DNA polymerase activity"/>
    <property type="evidence" value="ECO:0007669"/>
    <property type="project" value="UniProtKB-KW"/>
</dbReference>
<dbReference type="EMBL" id="WHWB01032824">
    <property type="protein sequence ID" value="KAJ7423511.1"/>
    <property type="molecule type" value="Genomic_DNA"/>
</dbReference>
<proteinExistence type="predicted"/>
<comment type="caution">
    <text evidence="1">The sequence shown here is derived from an EMBL/GenBank/DDBJ whole genome shotgun (WGS) entry which is preliminary data.</text>
</comment>
<gene>
    <name evidence="1" type="ORF">WISP_33464</name>
</gene>
<protein>
    <submittedName>
        <fullName evidence="1">RNA-directed DNA polymerase from mobile element jockey</fullName>
    </submittedName>
</protein>